<dbReference type="PANTHER" id="PTHR36182:SF1">
    <property type="entry name" value="PROTEIN, PUTATIVE (AFU_ORTHOLOGUE AFUA_6G10930)-RELATED"/>
    <property type="match status" value="1"/>
</dbReference>
<dbReference type="Gene3D" id="2.70.50.70">
    <property type="match status" value="1"/>
</dbReference>
<comment type="caution">
    <text evidence="3">The sequence shown here is derived from an EMBL/GenBank/DDBJ whole genome shotgun (WGS) entry which is preliminary data.</text>
</comment>
<reference evidence="3 4" key="1">
    <citation type="submission" date="2024-06" db="EMBL/GenBank/DDBJ databases">
        <title>Complete genome of Phlyctema vagabunda strain 19-DSS-EL-015.</title>
        <authorList>
            <person name="Fiorenzani C."/>
        </authorList>
    </citation>
    <scope>NUCLEOTIDE SEQUENCE [LARGE SCALE GENOMIC DNA]</scope>
    <source>
        <strain evidence="3 4">19-DSS-EL-015</strain>
    </source>
</reference>
<evidence type="ECO:0000313" key="3">
    <source>
        <dbReference type="EMBL" id="KAL3421738.1"/>
    </source>
</evidence>
<keyword evidence="2" id="KW-0732">Signal</keyword>
<feature type="region of interest" description="Disordered" evidence="1">
    <location>
        <begin position="230"/>
        <end position="263"/>
    </location>
</feature>
<feature type="signal peptide" evidence="2">
    <location>
        <begin position="1"/>
        <end position="18"/>
    </location>
</feature>
<accession>A0ABR4PEK0</accession>
<proteinExistence type="predicted"/>
<keyword evidence="4" id="KW-1185">Reference proteome</keyword>
<protein>
    <submittedName>
        <fullName evidence="3">Extracellular protein</fullName>
    </submittedName>
</protein>
<sequence>MHSSMAMIALGFASAAQAHIALTYPAPFRASYNPFATNIDYSITSPLAADGSNYPCKGYLSDLGTPAGAPTASFVSGQAYNFTTGSGAVHGGGSCQAALSYDKGATFQVIHSYIGSCPIEAGQSFDFTIPADAPASGSDPAIFAWTWFNEIGNREMYMDCAAVTITGGSAKARDTPTVAFSSRPGLFLANIGNGCTTVESVDAVFPNPGPDVTTKTTKSTENTITGNCAAAVGGGSESGGSSPSAPAASSAIQAPSSSASSGESSIFTVPVVTSTQSEAAPTSVPGGVFVTVPSGAPTTSLPGGVFVSASSAASSATPTTLTTAYLNSTTSSTPTASAGAPGSTGSAGTGVGIQAKTPCTNEGDFNCVEGTSFQQCASGSWSVIRPLAPGTSCSGSMSSSLNIAKRSRVWRPQPVRRHL</sequence>
<evidence type="ECO:0000256" key="1">
    <source>
        <dbReference type="SAM" id="MobiDB-lite"/>
    </source>
</evidence>
<feature type="chain" id="PRO_5047090623" evidence="2">
    <location>
        <begin position="19"/>
        <end position="419"/>
    </location>
</feature>
<dbReference type="Proteomes" id="UP001629113">
    <property type="component" value="Unassembled WGS sequence"/>
</dbReference>
<gene>
    <name evidence="3" type="ORF">PVAG01_05894</name>
</gene>
<dbReference type="EMBL" id="JBFCZG010000005">
    <property type="protein sequence ID" value="KAL3421738.1"/>
    <property type="molecule type" value="Genomic_DNA"/>
</dbReference>
<name>A0ABR4PEK0_9HELO</name>
<dbReference type="PANTHER" id="PTHR36182">
    <property type="entry name" value="PROTEIN, PUTATIVE (AFU_ORTHOLOGUE AFUA_6G10930)-RELATED"/>
    <property type="match status" value="1"/>
</dbReference>
<feature type="compositionally biased region" description="Low complexity" evidence="1">
    <location>
        <begin position="239"/>
        <end position="263"/>
    </location>
</feature>
<evidence type="ECO:0000256" key="2">
    <source>
        <dbReference type="SAM" id="SignalP"/>
    </source>
</evidence>
<evidence type="ECO:0000313" key="4">
    <source>
        <dbReference type="Proteomes" id="UP001629113"/>
    </source>
</evidence>
<organism evidence="3 4">
    <name type="scientific">Phlyctema vagabunda</name>
    <dbReference type="NCBI Taxonomy" id="108571"/>
    <lineage>
        <taxon>Eukaryota</taxon>
        <taxon>Fungi</taxon>
        <taxon>Dikarya</taxon>
        <taxon>Ascomycota</taxon>
        <taxon>Pezizomycotina</taxon>
        <taxon>Leotiomycetes</taxon>
        <taxon>Helotiales</taxon>
        <taxon>Dermateaceae</taxon>
        <taxon>Phlyctema</taxon>
    </lineage>
</organism>